<accession>A0ABS9D8G6</accession>
<gene>
    <name evidence="1" type="primary">ubiJ</name>
    <name evidence="3" type="ORF">L0668_13925</name>
</gene>
<dbReference type="InterPro" id="IPR036527">
    <property type="entry name" value="SCP2_sterol-bd_dom_sf"/>
</dbReference>
<dbReference type="EMBL" id="JAKGAS010000007">
    <property type="protein sequence ID" value="MCF2949214.1"/>
    <property type="molecule type" value="Genomic_DNA"/>
</dbReference>
<dbReference type="SUPFAM" id="SSF55718">
    <property type="entry name" value="SCP-like"/>
    <property type="match status" value="1"/>
</dbReference>
<sequence length="219" mass="24695">MPLPQLVTSGIELALNKVLLLDPDSQGRLRKLSGRSLQVKVNELPWPLMFSFSSQIDVRIASQDPQDTIADCLIELNLETLPKLKDSSQLTQLIQQKKLNLIGDIYVAQTFSSLMKDLDIDWEEQLAKYTGDVVAHQTFSSTKTLFKKAKFNLEQTAEKLAENLRQPNSVSITQNEMILFSEDVNDLRSHTERLAARIARLEQTAQIKAEQNQTKGSAK</sequence>
<dbReference type="Pfam" id="PF02036">
    <property type="entry name" value="SCP2"/>
    <property type="match status" value="1"/>
</dbReference>
<dbReference type="HAMAP" id="MF_02215">
    <property type="entry name" value="UbiJ"/>
    <property type="match status" value="1"/>
</dbReference>
<dbReference type="RefSeq" id="WP_235313313.1">
    <property type="nucleotide sequence ID" value="NZ_JAKGAS010000007.1"/>
</dbReference>
<comment type="caution">
    <text evidence="3">The sequence shown here is derived from an EMBL/GenBank/DDBJ whole genome shotgun (WGS) entry which is preliminary data.</text>
</comment>
<dbReference type="PANTHER" id="PTHR38693">
    <property type="entry name" value="UBIQUINONE BIOSYNTHESIS PROTEIN UBIJ"/>
    <property type="match status" value="1"/>
</dbReference>
<dbReference type="InterPro" id="IPR038989">
    <property type="entry name" value="UbiJ"/>
</dbReference>
<evidence type="ECO:0000313" key="4">
    <source>
        <dbReference type="Proteomes" id="UP001521137"/>
    </source>
</evidence>
<evidence type="ECO:0000256" key="1">
    <source>
        <dbReference type="HAMAP-Rule" id="MF_02215"/>
    </source>
</evidence>
<keyword evidence="1" id="KW-0963">Cytoplasm</keyword>
<comment type="function">
    <text evidence="1">Required for ubiquinone (coenzyme Q) biosynthesis. Binds hydrophobic ubiquinone biosynthetic intermediates via its SCP2 domain and is essential for the stability of the Ubi complex. May constitute a docking platform where Ubi enzymes assemble and access their SCP2-bound polyprenyl substrates.</text>
</comment>
<protein>
    <recommendedName>
        <fullName evidence="1">Ubiquinone biosynthesis accessory factor UbiJ</fullName>
    </recommendedName>
</protein>
<evidence type="ECO:0000313" key="3">
    <source>
        <dbReference type="EMBL" id="MCF2949214.1"/>
    </source>
</evidence>
<comment type="similarity">
    <text evidence="1">Belongs to the UbiJ family.</text>
</comment>
<evidence type="ECO:0000259" key="2">
    <source>
        <dbReference type="Pfam" id="PF02036"/>
    </source>
</evidence>
<dbReference type="PANTHER" id="PTHR38693:SF1">
    <property type="entry name" value="UBIQUINONE BIOSYNTHESIS ACCESSORY FACTOR UBIJ"/>
    <property type="match status" value="1"/>
</dbReference>
<keyword evidence="1" id="KW-0831">Ubiquinone biosynthesis</keyword>
<keyword evidence="4" id="KW-1185">Reference proteome</keyword>
<proteinExistence type="inferred from homology"/>
<organism evidence="3 4">
    <name type="scientific">Paraglaciecola algarum</name>
    <dbReference type="NCBI Taxonomy" id="3050085"/>
    <lineage>
        <taxon>Bacteria</taxon>
        <taxon>Pseudomonadati</taxon>
        <taxon>Pseudomonadota</taxon>
        <taxon>Gammaproteobacteria</taxon>
        <taxon>Alteromonadales</taxon>
        <taxon>Alteromonadaceae</taxon>
        <taxon>Paraglaciecola</taxon>
    </lineage>
</organism>
<dbReference type="Proteomes" id="UP001521137">
    <property type="component" value="Unassembled WGS sequence"/>
</dbReference>
<dbReference type="InterPro" id="IPR003033">
    <property type="entry name" value="SCP2_sterol-bd_dom"/>
</dbReference>
<name>A0ABS9D8G6_9ALTE</name>
<reference evidence="3 4" key="1">
    <citation type="submission" date="2022-01" db="EMBL/GenBank/DDBJ databases">
        <title>Paraglaciecola sp. G1-23.</title>
        <authorList>
            <person name="Jin M.S."/>
            <person name="Han D.M."/>
            <person name="Kim H.M."/>
            <person name="Jeon C.O."/>
        </authorList>
    </citation>
    <scope>NUCLEOTIDE SEQUENCE [LARGE SCALE GENOMIC DNA]</scope>
    <source>
        <strain evidence="3 4">G1-23</strain>
    </source>
</reference>
<comment type="pathway">
    <text evidence="1">Cofactor biosynthesis; ubiquinone biosynthesis.</text>
</comment>
<comment type="subcellular location">
    <subcellularLocation>
        <location evidence="1">Cytoplasm</location>
    </subcellularLocation>
</comment>
<feature type="domain" description="SCP2" evidence="2">
    <location>
        <begin position="15"/>
        <end position="116"/>
    </location>
</feature>